<feature type="compositionally biased region" description="Basic and acidic residues" evidence="1">
    <location>
        <begin position="51"/>
        <end position="78"/>
    </location>
</feature>
<evidence type="ECO:0000313" key="3">
    <source>
        <dbReference type="Proteomes" id="UP001266305"/>
    </source>
</evidence>
<protein>
    <submittedName>
        <fullName evidence="2">Uncharacterized protein</fullName>
    </submittedName>
</protein>
<gene>
    <name evidence="2" type="ORF">P7K49_033251</name>
</gene>
<feature type="compositionally biased region" description="Gly residues" evidence="1">
    <location>
        <begin position="93"/>
        <end position="104"/>
    </location>
</feature>
<feature type="region of interest" description="Disordered" evidence="1">
    <location>
        <begin position="1"/>
        <end position="111"/>
    </location>
</feature>
<evidence type="ECO:0000256" key="1">
    <source>
        <dbReference type="SAM" id="MobiDB-lite"/>
    </source>
</evidence>
<accession>A0ABQ9TRE3</accession>
<dbReference type="Proteomes" id="UP001266305">
    <property type="component" value="Unassembled WGS sequence"/>
</dbReference>
<sequence>MEPPTVPSERSLSLSLPGPREGQATLKPPPQHLWRQPRTPIRIQQRGYSDSAERAEPERPPHRPIERADAMDTSDRPGLRTTRMSWPSSFHGTGTGSGGAGGGSSRRRRPQGALGCGWGRFDWRGRKREFSCGGIRDLAPGCARYGELPAEAHLGVHLGGAMLRVVLTNYCSHSDVLQGLMVCAPVMCATDSFARVLYLMPMDASLLGISPRRSESGFLFLEFLSEAPLRYSPTLPKSL</sequence>
<feature type="compositionally biased region" description="Polar residues" evidence="1">
    <location>
        <begin position="82"/>
        <end position="91"/>
    </location>
</feature>
<organism evidence="2 3">
    <name type="scientific">Saguinus oedipus</name>
    <name type="common">Cotton-top tamarin</name>
    <name type="synonym">Oedipomidas oedipus</name>
    <dbReference type="NCBI Taxonomy" id="9490"/>
    <lineage>
        <taxon>Eukaryota</taxon>
        <taxon>Metazoa</taxon>
        <taxon>Chordata</taxon>
        <taxon>Craniata</taxon>
        <taxon>Vertebrata</taxon>
        <taxon>Euteleostomi</taxon>
        <taxon>Mammalia</taxon>
        <taxon>Eutheria</taxon>
        <taxon>Euarchontoglires</taxon>
        <taxon>Primates</taxon>
        <taxon>Haplorrhini</taxon>
        <taxon>Platyrrhini</taxon>
        <taxon>Cebidae</taxon>
        <taxon>Callitrichinae</taxon>
        <taxon>Saguinus</taxon>
    </lineage>
</organism>
<reference evidence="2 3" key="1">
    <citation type="submission" date="2023-05" db="EMBL/GenBank/DDBJ databases">
        <title>B98-5 Cell Line De Novo Hybrid Assembly: An Optical Mapping Approach.</title>
        <authorList>
            <person name="Kananen K."/>
            <person name="Auerbach J.A."/>
            <person name="Kautto E."/>
            <person name="Blachly J.S."/>
        </authorList>
    </citation>
    <scope>NUCLEOTIDE SEQUENCE [LARGE SCALE GENOMIC DNA]</scope>
    <source>
        <strain evidence="2">B95-8</strain>
        <tissue evidence="2">Cell line</tissue>
    </source>
</reference>
<keyword evidence="3" id="KW-1185">Reference proteome</keyword>
<proteinExistence type="predicted"/>
<comment type="caution">
    <text evidence="2">The sequence shown here is derived from an EMBL/GenBank/DDBJ whole genome shotgun (WGS) entry which is preliminary data.</text>
</comment>
<name>A0ABQ9TRE3_SAGOE</name>
<feature type="compositionally biased region" description="Low complexity" evidence="1">
    <location>
        <begin position="36"/>
        <end position="46"/>
    </location>
</feature>
<dbReference type="EMBL" id="JASSZA010000019">
    <property type="protein sequence ID" value="KAK2087344.1"/>
    <property type="molecule type" value="Genomic_DNA"/>
</dbReference>
<evidence type="ECO:0000313" key="2">
    <source>
        <dbReference type="EMBL" id="KAK2087344.1"/>
    </source>
</evidence>